<dbReference type="Proteomes" id="UP000297597">
    <property type="component" value="Unassembled WGS sequence"/>
</dbReference>
<gene>
    <name evidence="3" type="ORF">Pmgp_03551</name>
</gene>
<proteinExistence type="predicted"/>
<evidence type="ECO:0000313" key="4">
    <source>
        <dbReference type="Proteomes" id="UP000297597"/>
    </source>
</evidence>
<comment type="caution">
    <text evidence="3">The sequence shown here is derived from an EMBL/GenBank/DDBJ whole genome shotgun (WGS) entry which is preliminary data.</text>
</comment>
<evidence type="ECO:0000313" key="3">
    <source>
        <dbReference type="EMBL" id="TEB08879.1"/>
    </source>
</evidence>
<dbReference type="AlphaFoldDB" id="A0A4Y7RJH9"/>
<sequence>MKGYWKSVLSLMLVVVFLGLACAAYAAPAGLKAPPEPGKAYQEAGIESLQYLQDWGCDLTSGGGGYINISGFTRAYQDVDYIMVRLYLQRWNGSSWVDLASWPFENYNTSYASGVKGLQVAGGYYYRTRAEHSLTHDGFTEPATPARSYSTSTYIE</sequence>
<feature type="region of interest" description="Disordered" evidence="1">
    <location>
        <begin position="137"/>
        <end position="156"/>
    </location>
</feature>
<dbReference type="RefSeq" id="WP_134215805.1">
    <property type="nucleotide sequence ID" value="NZ_QFFZ01000071.1"/>
</dbReference>
<dbReference type="PROSITE" id="PS51257">
    <property type="entry name" value="PROKAR_LIPOPROTEIN"/>
    <property type="match status" value="1"/>
</dbReference>
<evidence type="ECO:0000256" key="2">
    <source>
        <dbReference type="SAM" id="SignalP"/>
    </source>
</evidence>
<dbReference type="OrthoDB" id="1808478at2"/>
<evidence type="ECO:0000256" key="1">
    <source>
        <dbReference type="SAM" id="MobiDB-lite"/>
    </source>
</evidence>
<keyword evidence="4" id="KW-1185">Reference proteome</keyword>
<feature type="signal peptide" evidence="2">
    <location>
        <begin position="1"/>
        <end position="26"/>
    </location>
</feature>
<feature type="compositionally biased region" description="Polar residues" evidence="1">
    <location>
        <begin position="147"/>
        <end position="156"/>
    </location>
</feature>
<accession>A0A4Y7RJH9</accession>
<dbReference type="EMBL" id="QFFZ01000071">
    <property type="protein sequence ID" value="TEB08879.1"/>
    <property type="molecule type" value="Genomic_DNA"/>
</dbReference>
<organism evidence="3 4">
    <name type="scientific">Pelotomaculum propionicicum</name>
    <dbReference type="NCBI Taxonomy" id="258475"/>
    <lineage>
        <taxon>Bacteria</taxon>
        <taxon>Bacillati</taxon>
        <taxon>Bacillota</taxon>
        <taxon>Clostridia</taxon>
        <taxon>Eubacteriales</taxon>
        <taxon>Desulfotomaculaceae</taxon>
        <taxon>Pelotomaculum</taxon>
    </lineage>
</organism>
<feature type="chain" id="PRO_5021444142" evidence="2">
    <location>
        <begin position="27"/>
        <end position="156"/>
    </location>
</feature>
<name>A0A4Y7RJH9_9FIRM</name>
<reference evidence="3 4" key="1">
    <citation type="journal article" date="2018" name="Environ. Microbiol.">
        <title>Novel energy conservation strategies and behaviour of Pelotomaculum schinkii driving syntrophic propionate catabolism.</title>
        <authorList>
            <person name="Hidalgo-Ahumada C.A.P."/>
            <person name="Nobu M.K."/>
            <person name="Narihiro T."/>
            <person name="Tamaki H."/>
            <person name="Liu W.T."/>
            <person name="Kamagata Y."/>
            <person name="Stams A.J.M."/>
            <person name="Imachi H."/>
            <person name="Sousa D.Z."/>
        </authorList>
    </citation>
    <scope>NUCLEOTIDE SEQUENCE [LARGE SCALE GENOMIC DNA]</scope>
    <source>
        <strain evidence="3 4">MGP</strain>
    </source>
</reference>
<keyword evidence="2" id="KW-0732">Signal</keyword>
<protein>
    <submittedName>
        <fullName evidence="3">Uncharacterized protein</fullName>
    </submittedName>
</protein>